<evidence type="ECO:0000259" key="1">
    <source>
        <dbReference type="SMART" id="SM01321"/>
    </source>
</evidence>
<comment type="caution">
    <text evidence="2">The sequence shown here is derived from an EMBL/GenBank/DDBJ whole genome shotgun (WGS) entry which is preliminary data.</text>
</comment>
<keyword evidence="3" id="KW-1185">Reference proteome</keyword>
<dbReference type="NCBIfam" id="NF033573">
    <property type="entry name" value="transpos_IS200"/>
    <property type="match status" value="1"/>
</dbReference>
<dbReference type="InterPro" id="IPR002686">
    <property type="entry name" value="Transposase_17"/>
</dbReference>
<feature type="domain" description="Transposase IS200-like" evidence="1">
    <location>
        <begin position="5"/>
        <end position="119"/>
    </location>
</feature>
<dbReference type="Proteomes" id="UP001165366">
    <property type="component" value="Unassembled WGS sequence"/>
</dbReference>
<dbReference type="Pfam" id="PF01797">
    <property type="entry name" value="Y1_Tnp"/>
    <property type="match status" value="1"/>
</dbReference>
<gene>
    <name evidence="2" type="primary">tnpA</name>
    <name evidence="2" type="ORF">L6773_19430</name>
</gene>
<dbReference type="RefSeq" id="WP_255727806.1">
    <property type="nucleotide sequence ID" value="NZ_JAKLWS010000042.1"/>
</dbReference>
<organism evidence="2 3">
    <name type="scientific">Rhodohalobacter sulfatireducens</name>
    <dbReference type="NCBI Taxonomy" id="2911366"/>
    <lineage>
        <taxon>Bacteria</taxon>
        <taxon>Pseudomonadati</taxon>
        <taxon>Balneolota</taxon>
        <taxon>Balneolia</taxon>
        <taxon>Balneolales</taxon>
        <taxon>Balneolaceae</taxon>
        <taxon>Rhodohalobacter</taxon>
    </lineage>
</organism>
<protein>
    <submittedName>
        <fullName evidence="2">IS200/IS605 family transposase</fullName>
    </submittedName>
</protein>
<dbReference type="EMBL" id="JAKLWS010000042">
    <property type="protein sequence ID" value="MCG2590755.1"/>
    <property type="molecule type" value="Genomic_DNA"/>
</dbReference>
<name>A0ABS9KIS2_9BACT</name>
<dbReference type="SUPFAM" id="SSF143422">
    <property type="entry name" value="Transposase IS200-like"/>
    <property type="match status" value="1"/>
</dbReference>
<reference evidence="2" key="2">
    <citation type="submission" date="2024-05" db="EMBL/GenBank/DDBJ databases">
        <title>Rhodohalobacter halophilus gen. nov., sp. nov., a moderately halophilic member of the family Balneolaceae.</title>
        <authorList>
            <person name="Xia J."/>
        </authorList>
    </citation>
    <scope>NUCLEOTIDE SEQUENCE</scope>
    <source>
        <strain evidence="2">WB101</strain>
    </source>
</reference>
<dbReference type="SMART" id="SM01321">
    <property type="entry name" value="Y1_Tnp"/>
    <property type="match status" value="1"/>
</dbReference>
<reference evidence="2" key="1">
    <citation type="submission" date="2022-01" db="EMBL/GenBank/DDBJ databases">
        <authorList>
            <person name="Wang Y."/>
        </authorList>
    </citation>
    <scope>NUCLEOTIDE SEQUENCE</scope>
    <source>
        <strain evidence="2">WB101</strain>
    </source>
</reference>
<dbReference type="PANTHER" id="PTHR33360">
    <property type="entry name" value="TRANSPOSASE FOR INSERTION SEQUENCE ELEMENT IS200"/>
    <property type="match status" value="1"/>
</dbReference>
<sequence>MGNTYYQMYVQTVFPVKYRKAMINDLWRPGLQGVIGKIINDTECKTIIINGVEDHIHCLFSLKPSLSLSEVMKEVKAKSSKWINESGFIEHRFEWQPGYGAFSYSQSQLGSVHRYIKNQQEHHQQMSFKQEYIKLLDKFQVEYDERFLFDELI</sequence>
<evidence type="ECO:0000313" key="2">
    <source>
        <dbReference type="EMBL" id="MCG2590755.1"/>
    </source>
</evidence>
<dbReference type="PANTHER" id="PTHR33360:SF2">
    <property type="entry name" value="TRANSPOSASE FOR INSERTION SEQUENCE ELEMENT IS200"/>
    <property type="match status" value="1"/>
</dbReference>
<accession>A0ABS9KIS2</accession>
<proteinExistence type="predicted"/>
<evidence type="ECO:0000313" key="3">
    <source>
        <dbReference type="Proteomes" id="UP001165366"/>
    </source>
</evidence>
<dbReference type="Gene3D" id="3.30.70.1290">
    <property type="entry name" value="Transposase IS200-like"/>
    <property type="match status" value="1"/>
</dbReference>
<dbReference type="InterPro" id="IPR036515">
    <property type="entry name" value="Transposase_17_sf"/>
</dbReference>